<gene>
    <name evidence="6" type="primary">tilS</name>
    <name evidence="8" type="ORF">BD293_1240</name>
</gene>
<dbReference type="CDD" id="cd01992">
    <property type="entry name" value="TilS_N"/>
    <property type="match status" value="1"/>
</dbReference>
<evidence type="ECO:0000259" key="7">
    <source>
        <dbReference type="Pfam" id="PF01171"/>
    </source>
</evidence>
<reference evidence="8 9" key="1">
    <citation type="submission" date="2019-06" db="EMBL/GenBank/DDBJ databases">
        <title>Genomic Encyclopedia of Archaeal and Bacterial Type Strains, Phase II (KMG-II): from individual species to whole genera.</title>
        <authorList>
            <person name="Goeker M."/>
        </authorList>
    </citation>
    <scope>NUCLEOTIDE SEQUENCE [LARGE SCALE GENOMIC DNA]</scope>
    <source>
        <strain evidence="8 9">DSM 18423</strain>
    </source>
</reference>
<evidence type="ECO:0000256" key="4">
    <source>
        <dbReference type="ARBA" id="ARBA00022840"/>
    </source>
</evidence>
<dbReference type="Gene3D" id="3.40.50.620">
    <property type="entry name" value="HUPs"/>
    <property type="match status" value="1"/>
</dbReference>
<dbReference type="PANTHER" id="PTHR43033:SF1">
    <property type="entry name" value="TRNA(ILE)-LYSIDINE SYNTHASE-RELATED"/>
    <property type="match status" value="1"/>
</dbReference>
<dbReference type="Pfam" id="PF01171">
    <property type="entry name" value="ATP_bind_3"/>
    <property type="match status" value="1"/>
</dbReference>
<dbReference type="RefSeq" id="WP_142080303.1">
    <property type="nucleotide sequence ID" value="NZ_VFPT01000001.1"/>
</dbReference>
<proteinExistence type="inferred from homology"/>
<evidence type="ECO:0000313" key="9">
    <source>
        <dbReference type="Proteomes" id="UP000320582"/>
    </source>
</evidence>
<dbReference type="InterPro" id="IPR011063">
    <property type="entry name" value="TilS/TtcA_N"/>
</dbReference>
<comment type="similarity">
    <text evidence="6">Belongs to the tRNA(Ile)-lysidine synthase family.</text>
</comment>
<dbReference type="OrthoDB" id="9807403at2"/>
<dbReference type="AlphaFoldDB" id="A0A543KC13"/>
<dbReference type="HAMAP" id="MF_01161">
    <property type="entry name" value="tRNA_Ile_lys_synt"/>
    <property type="match status" value="1"/>
</dbReference>
<dbReference type="NCBIfam" id="TIGR02432">
    <property type="entry name" value="lysidine_TilS_N"/>
    <property type="match status" value="1"/>
</dbReference>
<evidence type="ECO:0000256" key="5">
    <source>
        <dbReference type="ARBA" id="ARBA00048539"/>
    </source>
</evidence>
<evidence type="ECO:0000313" key="8">
    <source>
        <dbReference type="EMBL" id="TQM92629.1"/>
    </source>
</evidence>
<dbReference type="GO" id="GO:0005524">
    <property type="term" value="F:ATP binding"/>
    <property type="evidence" value="ECO:0007669"/>
    <property type="project" value="UniProtKB-UniRule"/>
</dbReference>
<dbReference type="InterPro" id="IPR012795">
    <property type="entry name" value="tRNA_Ile_lys_synt_N"/>
</dbReference>
<evidence type="ECO:0000256" key="6">
    <source>
        <dbReference type="HAMAP-Rule" id="MF_01161"/>
    </source>
</evidence>
<keyword evidence="2 6" id="KW-0819">tRNA processing</keyword>
<dbReference type="InterPro" id="IPR014729">
    <property type="entry name" value="Rossmann-like_a/b/a_fold"/>
</dbReference>
<keyword evidence="1 6" id="KW-0436">Ligase</keyword>
<comment type="subcellular location">
    <subcellularLocation>
        <location evidence="6">Cytoplasm</location>
    </subcellularLocation>
</comment>
<comment type="domain">
    <text evidence="6">The N-terminal region contains the highly conserved SGGXDS motif, predicted to be a P-loop motif involved in ATP binding.</text>
</comment>
<dbReference type="EMBL" id="VFPT01000001">
    <property type="protein sequence ID" value="TQM92629.1"/>
    <property type="molecule type" value="Genomic_DNA"/>
</dbReference>
<comment type="caution">
    <text evidence="8">The sequence shown here is derived from an EMBL/GenBank/DDBJ whole genome shotgun (WGS) entry which is preliminary data.</text>
</comment>
<feature type="binding site" evidence="6">
    <location>
        <begin position="32"/>
        <end position="37"/>
    </location>
    <ligand>
        <name>ATP</name>
        <dbReference type="ChEBI" id="CHEBI:30616"/>
    </ligand>
</feature>
<keyword evidence="4 6" id="KW-0067">ATP-binding</keyword>
<feature type="domain" description="tRNA(Ile)-lysidine/2-thiocytidine synthase N-terminal" evidence="7">
    <location>
        <begin position="28"/>
        <end position="202"/>
    </location>
</feature>
<dbReference type="Proteomes" id="UP000320582">
    <property type="component" value="Unassembled WGS sequence"/>
</dbReference>
<keyword evidence="3 6" id="KW-0547">Nucleotide-binding</keyword>
<dbReference type="EC" id="6.3.4.19" evidence="6"/>
<comment type="function">
    <text evidence="6">Ligates lysine onto the cytidine present at position 34 of the AUA codon-specific tRNA(Ile) that contains the anticodon CAU, in an ATP-dependent manner. Cytidine is converted to lysidine, thus changing the amino acid specificity of the tRNA from methionine to isoleucine.</text>
</comment>
<evidence type="ECO:0000256" key="1">
    <source>
        <dbReference type="ARBA" id="ARBA00022598"/>
    </source>
</evidence>
<dbReference type="GO" id="GO:0005737">
    <property type="term" value="C:cytoplasm"/>
    <property type="evidence" value="ECO:0007669"/>
    <property type="project" value="UniProtKB-SubCell"/>
</dbReference>
<dbReference type="SUPFAM" id="SSF52402">
    <property type="entry name" value="Adenine nucleotide alpha hydrolases-like"/>
    <property type="match status" value="1"/>
</dbReference>
<evidence type="ECO:0000256" key="2">
    <source>
        <dbReference type="ARBA" id="ARBA00022694"/>
    </source>
</evidence>
<evidence type="ECO:0000256" key="3">
    <source>
        <dbReference type="ARBA" id="ARBA00022741"/>
    </source>
</evidence>
<dbReference type="GO" id="GO:0006400">
    <property type="term" value="P:tRNA modification"/>
    <property type="evidence" value="ECO:0007669"/>
    <property type="project" value="UniProtKB-UniRule"/>
</dbReference>
<accession>A0A543KC13</accession>
<protein>
    <recommendedName>
        <fullName evidence="6">tRNA(Ile)-lysidine synthase</fullName>
        <ecNumber evidence="6">6.3.4.19</ecNumber>
    </recommendedName>
    <alternativeName>
        <fullName evidence="6">tRNA(Ile)-2-lysyl-cytidine synthase</fullName>
    </alternativeName>
    <alternativeName>
        <fullName evidence="6">tRNA(Ile)-lysidine synthetase</fullName>
    </alternativeName>
</protein>
<dbReference type="GO" id="GO:0032267">
    <property type="term" value="F:tRNA(Ile)-lysidine synthase activity"/>
    <property type="evidence" value="ECO:0007669"/>
    <property type="project" value="UniProtKB-EC"/>
</dbReference>
<organism evidence="8 9">
    <name type="scientific">Roseinatronobacter monicus</name>
    <dbReference type="NCBI Taxonomy" id="393481"/>
    <lineage>
        <taxon>Bacteria</taxon>
        <taxon>Pseudomonadati</taxon>
        <taxon>Pseudomonadota</taxon>
        <taxon>Alphaproteobacteria</taxon>
        <taxon>Rhodobacterales</taxon>
        <taxon>Paracoccaceae</taxon>
        <taxon>Roseinatronobacter</taxon>
    </lineage>
</organism>
<comment type="catalytic activity">
    <reaction evidence="5 6">
        <text>cytidine(34) in tRNA(Ile2) + L-lysine + ATP = lysidine(34) in tRNA(Ile2) + AMP + diphosphate + H(+)</text>
        <dbReference type="Rhea" id="RHEA:43744"/>
        <dbReference type="Rhea" id="RHEA-COMP:10625"/>
        <dbReference type="Rhea" id="RHEA-COMP:10670"/>
        <dbReference type="ChEBI" id="CHEBI:15378"/>
        <dbReference type="ChEBI" id="CHEBI:30616"/>
        <dbReference type="ChEBI" id="CHEBI:32551"/>
        <dbReference type="ChEBI" id="CHEBI:33019"/>
        <dbReference type="ChEBI" id="CHEBI:82748"/>
        <dbReference type="ChEBI" id="CHEBI:83665"/>
        <dbReference type="ChEBI" id="CHEBI:456215"/>
        <dbReference type="EC" id="6.3.4.19"/>
    </reaction>
</comment>
<name>A0A543KC13_9RHOB</name>
<dbReference type="PANTHER" id="PTHR43033">
    <property type="entry name" value="TRNA(ILE)-LYSIDINE SYNTHASE-RELATED"/>
    <property type="match status" value="1"/>
</dbReference>
<sequence>MIAGNSDLTARFAQAMGHLAPERPTRLGIAVSGGGDSMALMHLAHQWCGAELHVATVNHGLRPEAGDEAQFVAQAAQALGLKHTTLHWQGWDRRGNLQDAARNARRHLLTDWAQGEGLQGVLLGHTQDDQAETFLMRLARGSGVDGLAAMAPAQMADGLHWLRPLLDFTRRELRDWLRASQIAWVDDPSNDDTGFDRIKARQALDTLASMGLTRARLSETAARMADARTVLDAAAANAAHDICRFEHGDFVFDTARLDALPQDTRYRLLARAVCEISSNAYRPRLSALRKAMTCASATVHGCLITRGARDLRITREANAVRDLRAPLGEWWDRRWQVLRPDDQHTAPHLSIGPLGEAGLQHCNDRTGWRLPRASLVASPAVWDGTRLIAAPLAGFAPEWRICVREPRESLPSGRYSH</sequence>
<dbReference type="InterPro" id="IPR012094">
    <property type="entry name" value="tRNA_Ile_lys_synt"/>
</dbReference>
<keyword evidence="6" id="KW-0963">Cytoplasm</keyword>
<keyword evidence="9" id="KW-1185">Reference proteome</keyword>